<reference evidence="1" key="1">
    <citation type="journal article" date="2009" name="Plant Mol. Biol.">
        <title>Insights into corn genes derived from large-scale cDNA sequencing.</title>
        <authorList>
            <person name="Alexandrov N.N."/>
            <person name="Brover V.V."/>
            <person name="Freidin S."/>
            <person name="Troukhan M.E."/>
            <person name="Tatarinova T.V."/>
            <person name="Zhang H."/>
            <person name="Swaller T.J."/>
            <person name="Lu Y.P."/>
            <person name="Bouck J."/>
            <person name="Flavell R.B."/>
            <person name="Feldmann K.A."/>
        </authorList>
    </citation>
    <scope>NUCLEOTIDE SEQUENCE</scope>
</reference>
<accession>B6SH92</accession>
<protein>
    <submittedName>
        <fullName evidence="1">Uncharacterized protein</fullName>
    </submittedName>
</protein>
<organism evidence="1">
    <name type="scientific">Zea mays</name>
    <name type="common">Maize</name>
    <dbReference type="NCBI Taxonomy" id="4577"/>
    <lineage>
        <taxon>Eukaryota</taxon>
        <taxon>Viridiplantae</taxon>
        <taxon>Streptophyta</taxon>
        <taxon>Embryophyta</taxon>
        <taxon>Tracheophyta</taxon>
        <taxon>Spermatophyta</taxon>
        <taxon>Magnoliopsida</taxon>
        <taxon>Liliopsida</taxon>
        <taxon>Poales</taxon>
        <taxon>Poaceae</taxon>
        <taxon>PACMAD clade</taxon>
        <taxon>Panicoideae</taxon>
        <taxon>Andropogonodae</taxon>
        <taxon>Andropogoneae</taxon>
        <taxon>Tripsacinae</taxon>
        <taxon>Zea</taxon>
    </lineage>
</organism>
<dbReference type="EMBL" id="EU952107">
    <property type="protein sequence ID" value="ACG24225.1"/>
    <property type="molecule type" value="mRNA"/>
</dbReference>
<proteinExistence type="evidence at transcript level"/>
<sequence>MNPAAISLWTSSPMALRFSSSKQRRCCFTGQAPARMSSECSATSLGMPGMSEKLHAKILAFARKKSTSTASYLGSSSEPTLTFLPASLLGSRETDLTASASSKLPTCCFASGASLERQSRSAMRASDSAMASAYSTHSTSHS</sequence>
<evidence type="ECO:0000313" key="1">
    <source>
        <dbReference type="EMBL" id="ACG24225.1"/>
    </source>
</evidence>
<dbReference type="AlphaFoldDB" id="B6SH92"/>
<name>B6SH92_MAIZE</name>